<dbReference type="GO" id="GO:0017111">
    <property type="term" value="F:ribonucleoside triphosphate phosphatase activity"/>
    <property type="evidence" value="ECO:0007669"/>
    <property type="project" value="TreeGrafter"/>
</dbReference>
<keyword evidence="4" id="KW-0067">ATP-binding</keyword>
<feature type="transmembrane region" description="Helical" evidence="7">
    <location>
        <begin position="569"/>
        <end position="592"/>
    </location>
</feature>
<keyword evidence="7" id="KW-1133">Transmembrane helix</keyword>
<feature type="region of interest" description="Disordered" evidence="6">
    <location>
        <begin position="287"/>
        <end position="314"/>
    </location>
</feature>
<dbReference type="Gene3D" id="3.30.420.40">
    <property type="match status" value="1"/>
</dbReference>
<dbReference type="GO" id="GO:0004382">
    <property type="term" value="F:GDP phosphatase activity"/>
    <property type="evidence" value="ECO:0007669"/>
    <property type="project" value="TreeGrafter"/>
</dbReference>
<dbReference type="GO" id="GO:0046036">
    <property type="term" value="P:CTP metabolic process"/>
    <property type="evidence" value="ECO:0007669"/>
    <property type="project" value="TreeGrafter"/>
</dbReference>
<keyword evidence="2 5" id="KW-0378">Hydrolase</keyword>
<dbReference type="GO" id="GO:0005524">
    <property type="term" value="F:ATP binding"/>
    <property type="evidence" value="ECO:0007669"/>
    <property type="project" value="UniProtKB-KW"/>
</dbReference>
<dbReference type="InterPro" id="IPR000407">
    <property type="entry name" value="GDA1_CD39_NTPase"/>
</dbReference>
<keyword evidence="7" id="KW-0812">Transmembrane</keyword>
<evidence type="ECO:0000256" key="5">
    <source>
        <dbReference type="RuleBase" id="RU003833"/>
    </source>
</evidence>
<evidence type="ECO:0000256" key="7">
    <source>
        <dbReference type="SAM" id="Phobius"/>
    </source>
</evidence>
<dbReference type="AlphaFoldDB" id="A0AAV0BF87"/>
<proteinExistence type="inferred from homology"/>
<keyword evidence="7" id="KW-0472">Membrane</keyword>
<feature type="binding site" evidence="4">
    <location>
        <begin position="226"/>
        <end position="230"/>
    </location>
    <ligand>
        <name>ATP</name>
        <dbReference type="ChEBI" id="CHEBI:30616"/>
    </ligand>
</feature>
<evidence type="ECO:0000313" key="9">
    <source>
        <dbReference type="Proteomes" id="UP001153365"/>
    </source>
</evidence>
<dbReference type="PANTHER" id="PTHR11782">
    <property type="entry name" value="ADENOSINE/GUANOSINE DIPHOSPHATASE"/>
    <property type="match status" value="1"/>
</dbReference>
<evidence type="ECO:0000313" key="8">
    <source>
        <dbReference type="EMBL" id="CAH7685065.1"/>
    </source>
</evidence>
<dbReference type="PROSITE" id="PS01238">
    <property type="entry name" value="GDA1_CD39_NTPASE"/>
    <property type="match status" value="1"/>
</dbReference>
<dbReference type="GO" id="GO:0045134">
    <property type="term" value="F:UDP phosphatase activity"/>
    <property type="evidence" value="ECO:0007669"/>
    <property type="project" value="TreeGrafter"/>
</dbReference>
<keyword evidence="4" id="KW-0547">Nucleotide-binding</keyword>
<feature type="compositionally biased region" description="Low complexity" evidence="6">
    <location>
        <begin position="689"/>
        <end position="703"/>
    </location>
</feature>
<feature type="region of interest" description="Disordered" evidence="6">
    <location>
        <begin position="884"/>
        <end position="916"/>
    </location>
</feature>
<feature type="region of interest" description="Disordered" evidence="6">
    <location>
        <begin position="688"/>
        <end position="712"/>
    </location>
</feature>
<evidence type="ECO:0000256" key="4">
    <source>
        <dbReference type="PIRSR" id="PIRSR600407-2"/>
    </source>
</evidence>
<dbReference type="Gene3D" id="3.30.420.150">
    <property type="entry name" value="Exopolyphosphatase. Domain 2"/>
    <property type="match status" value="1"/>
</dbReference>
<evidence type="ECO:0000256" key="6">
    <source>
        <dbReference type="SAM" id="MobiDB-lite"/>
    </source>
</evidence>
<evidence type="ECO:0000256" key="2">
    <source>
        <dbReference type="ARBA" id="ARBA00022801"/>
    </source>
</evidence>
<dbReference type="CDD" id="cd24039">
    <property type="entry name" value="ASKHA_NBD_YND1-like"/>
    <property type="match status" value="1"/>
</dbReference>
<comment type="caution">
    <text evidence="8">The sequence shown here is derived from an EMBL/GenBank/DDBJ whole genome shotgun (WGS) entry which is preliminary data.</text>
</comment>
<feature type="region of interest" description="Disordered" evidence="6">
    <location>
        <begin position="729"/>
        <end position="750"/>
    </location>
</feature>
<keyword evidence="9" id="KW-1185">Reference proteome</keyword>
<feature type="active site" description="Proton acceptor" evidence="3">
    <location>
        <position position="191"/>
    </location>
</feature>
<feature type="compositionally biased region" description="Polar residues" evidence="6">
    <location>
        <begin position="1"/>
        <end position="10"/>
    </location>
</feature>
<sequence>MLLRSDNQMAHSFETRASRPSSPALPQLNKGKSRSSSAWDWSYGRLYGIVIDAGSSGSRIQIYSWRSSQVESMIRKEAGDPLNVLPRIEKGVPRGSDWQMKVEPGISSFATHPDDVGDYLKPLLDHASKVIPPDQIPLTPIYLLATAGMRLVPQKQQDQILRLACQYARQNYRFRLPDCQKNVRVISGEEEGGFGWIAVNYLMDGFDKHGKDHKLASTYGFLDMGGASTQIAFEPNPVERIRHAENLTKLGLKLLDGTDVIHSVFITTWLGYGTNQARERYSERLLNQYRQSKDQTKKKKKPVKLDHDPEEVPDPCLPTNLTLASSSPSSSDFQLRGTGDFALCMKNLSPLLNKDAPCLDQPCLFDGKHVPPIDFSVNHFIGISEYWYSTHDVWSMGGAYDFVEFEKKAIEYCGRDWADIVKDHKSGKKWPTSVELSRLQSQCFKAAWITNILHEGIGIPRIVDKGGKGDNVGHQLESTKKAQEKGLASTPLPNFQSLNDVGEVSVSWTLGMMVLEVSGTSSEPNVALGQNSTFGSTVYAGPYLDGTRGIHISQINKDFNSKLNSAASWINPLVLIALIFLGFLLWFSRLCFRINGYIFYRKDRPSGSQGYVLASMEEGEGVSRSLGRMSNNQMLQGSSPRLTSKLFRSNPIASNSPHTHHQSHSILNRFWPRRLVSDLKTFVWGLNRSPSSSRASKLPSSSPGRNTDDQLARNDDDLNLFIPPVSITTSLSTNGGSPFQPSSRRPSMDDCNRLLLYPQNNATSFGSSSSKKIILEPNSSAILRPHSALSNKNTKERPKQRLSHSYSYQNLLRNPEDFTNQTDPMLSPDFERDHNWERLDDYFNSEKRSEKLDEIGSAAMTTTTTTTTMATVNGVLNINQARIRVPSSSSSSSNSLEMNGMRRNLSNSNVLSPSPSGSQLNLSLLFNSNNGNVNNYGKGRHSD</sequence>
<name>A0AAV0BF87_PHAPC</name>
<dbReference type="GO" id="GO:0016020">
    <property type="term" value="C:membrane"/>
    <property type="evidence" value="ECO:0007669"/>
    <property type="project" value="TreeGrafter"/>
</dbReference>
<feature type="compositionally biased region" description="Polar residues" evidence="6">
    <location>
        <begin position="729"/>
        <end position="745"/>
    </location>
</feature>
<comment type="similarity">
    <text evidence="1 5">Belongs to the GDA1/CD39 NTPase family.</text>
</comment>
<evidence type="ECO:0000256" key="1">
    <source>
        <dbReference type="ARBA" id="ARBA00009283"/>
    </source>
</evidence>
<gene>
    <name evidence="8" type="ORF">PPACK8108_LOCUS19537</name>
</gene>
<evidence type="ECO:0000256" key="3">
    <source>
        <dbReference type="PIRSR" id="PIRSR600407-1"/>
    </source>
</evidence>
<organism evidence="8 9">
    <name type="scientific">Phakopsora pachyrhizi</name>
    <name type="common">Asian soybean rust disease fungus</name>
    <dbReference type="NCBI Taxonomy" id="170000"/>
    <lineage>
        <taxon>Eukaryota</taxon>
        <taxon>Fungi</taxon>
        <taxon>Dikarya</taxon>
        <taxon>Basidiomycota</taxon>
        <taxon>Pucciniomycotina</taxon>
        <taxon>Pucciniomycetes</taxon>
        <taxon>Pucciniales</taxon>
        <taxon>Phakopsoraceae</taxon>
        <taxon>Phakopsora</taxon>
    </lineage>
</organism>
<dbReference type="EMBL" id="CALTRL010005704">
    <property type="protein sequence ID" value="CAH7685065.1"/>
    <property type="molecule type" value="Genomic_DNA"/>
</dbReference>
<dbReference type="PANTHER" id="PTHR11782:SF121">
    <property type="entry name" value="NUCLEOSIDE-DIPHOSPHATASE MIG-23"/>
    <property type="match status" value="1"/>
</dbReference>
<dbReference type="Proteomes" id="UP001153365">
    <property type="component" value="Unassembled WGS sequence"/>
</dbReference>
<protein>
    <submittedName>
        <fullName evidence="8">Ectonucleoside triphosphate diphosphohydrolase 1</fullName>
    </submittedName>
</protein>
<accession>A0AAV0BF87</accession>
<dbReference type="Pfam" id="PF01150">
    <property type="entry name" value="GDA1_CD39"/>
    <property type="match status" value="1"/>
</dbReference>
<dbReference type="GO" id="GO:0005794">
    <property type="term" value="C:Golgi apparatus"/>
    <property type="evidence" value="ECO:0007669"/>
    <property type="project" value="TreeGrafter"/>
</dbReference>
<feature type="region of interest" description="Disordered" evidence="6">
    <location>
        <begin position="1"/>
        <end position="37"/>
    </location>
</feature>
<feature type="compositionally biased region" description="Low complexity" evidence="6">
    <location>
        <begin position="904"/>
        <end position="916"/>
    </location>
</feature>
<reference evidence="8" key="1">
    <citation type="submission" date="2022-06" db="EMBL/GenBank/DDBJ databases">
        <authorList>
            <consortium name="SYNGENTA / RWTH Aachen University"/>
        </authorList>
    </citation>
    <scope>NUCLEOTIDE SEQUENCE</scope>
</reference>
<dbReference type="GO" id="GO:0006256">
    <property type="term" value="P:UDP catabolic process"/>
    <property type="evidence" value="ECO:0007669"/>
    <property type="project" value="TreeGrafter"/>
</dbReference>